<dbReference type="Proteomes" id="UP000276103">
    <property type="component" value="Unassembled WGS sequence"/>
</dbReference>
<reference evidence="1 2" key="1">
    <citation type="journal article" date="2019" name="Genome Biol. Evol.">
        <title>Day and night: Metabolic profiles and evolutionary relationships of six axenic non-marine cyanobacteria.</title>
        <authorList>
            <person name="Will S.E."/>
            <person name="Henke P."/>
            <person name="Boedeker C."/>
            <person name="Huang S."/>
            <person name="Brinkmann H."/>
            <person name="Rohde M."/>
            <person name="Jarek M."/>
            <person name="Friedl T."/>
            <person name="Seufert S."/>
            <person name="Schumacher M."/>
            <person name="Overmann J."/>
            <person name="Neumann-Schaal M."/>
            <person name="Petersen J."/>
        </authorList>
    </citation>
    <scope>NUCLEOTIDE SEQUENCE [LARGE SCALE GENOMIC DNA]</scope>
    <source>
        <strain evidence="1 2">SAG 1403-4b</strain>
    </source>
</reference>
<accession>A0A3S1BWJ0</accession>
<name>A0A3S1BWJ0_ANAVA</name>
<organism evidence="1 2">
    <name type="scientific">Trichormus variabilis SAG 1403-4b</name>
    <dbReference type="NCBI Taxonomy" id="447716"/>
    <lineage>
        <taxon>Bacteria</taxon>
        <taxon>Bacillati</taxon>
        <taxon>Cyanobacteriota</taxon>
        <taxon>Cyanophyceae</taxon>
        <taxon>Nostocales</taxon>
        <taxon>Nostocaceae</taxon>
        <taxon>Trichormus</taxon>
    </lineage>
</organism>
<dbReference type="AlphaFoldDB" id="A0A3S1BWJ0"/>
<sequence length="84" mass="9508">MSSTPVRDTVSYLYESRQGYAIAPLQLPKSDTYVFDSRKGYGQLSLRVPSGIRYRTSLNSPKSDSYGALSAKHTLRERYRTSSH</sequence>
<keyword evidence="2" id="KW-1185">Reference proteome</keyword>
<proteinExistence type="predicted"/>
<evidence type="ECO:0000313" key="1">
    <source>
        <dbReference type="EMBL" id="RUS96040.1"/>
    </source>
</evidence>
<protein>
    <submittedName>
        <fullName evidence="1">Uncharacterized protein</fullName>
    </submittedName>
</protein>
<evidence type="ECO:0000313" key="2">
    <source>
        <dbReference type="Proteomes" id="UP000276103"/>
    </source>
</evidence>
<gene>
    <name evidence="1" type="ORF">DSM107003_27020</name>
</gene>
<comment type="caution">
    <text evidence="1">The sequence shown here is derived from an EMBL/GenBank/DDBJ whole genome shotgun (WGS) entry which is preliminary data.</text>
</comment>
<dbReference type="EMBL" id="RSCM01000008">
    <property type="protein sequence ID" value="RUS96040.1"/>
    <property type="molecule type" value="Genomic_DNA"/>
</dbReference>